<dbReference type="Pfam" id="PF01636">
    <property type="entry name" value="APH"/>
    <property type="match status" value="1"/>
</dbReference>
<name>A0ABQ5ZZR1_9PROT</name>
<gene>
    <name evidence="2" type="ORF">GCM10010909_03880</name>
</gene>
<dbReference type="Gene3D" id="3.30.200.20">
    <property type="entry name" value="Phosphorylase Kinase, domain 1"/>
    <property type="match status" value="1"/>
</dbReference>
<dbReference type="SUPFAM" id="SSF56112">
    <property type="entry name" value="Protein kinase-like (PK-like)"/>
    <property type="match status" value="1"/>
</dbReference>
<dbReference type="CDD" id="cd05154">
    <property type="entry name" value="ACAD10_11_N-like"/>
    <property type="match status" value="1"/>
</dbReference>
<dbReference type="InterPro" id="IPR041726">
    <property type="entry name" value="ACAD10_11_N"/>
</dbReference>
<dbReference type="PANTHER" id="PTHR21310">
    <property type="entry name" value="AMINOGLYCOSIDE PHOSPHOTRANSFERASE-RELATED-RELATED"/>
    <property type="match status" value="1"/>
</dbReference>
<dbReference type="Proteomes" id="UP001156641">
    <property type="component" value="Unassembled WGS sequence"/>
</dbReference>
<protein>
    <recommendedName>
        <fullName evidence="1">Aminoglycoside phosphotransferase domain-containing protein</fullName>
    </recommendedName>
</protein>
<dbReference type="PANTHER" id="PTHR21310:SF15">
    <property type="entry name" value="AMINOGLYCOSIDE PHOSPHOTRANSFERASE DOMAIN-CONTAINING PROTEIN"/>
    <property type="match status" value="1"/>
</dbReference>
<organism evidence="2 3">
    <name type="scientific">Acidocella aquatica</name>
    <dbReference type="NCBI Taxonomy" id="1922313"/>
    <lineage>
        <taxon>Bacteria</taxon>
        <taxon>Pseudomonadati</taxon>
        <taxon>Pseudomonadota</taxon>
        <taxon>Alphaproteobacteria</taxon>
        <taxon>Acetobacterales</taxon>
        <taxon>Acidocellaceae</taxon>
        <taxon>Acidocella</taxon>
    </lineage>
</organism>
<accession>A0ABQ5ZZR1</accession>
<evidence type="ECO:0000313" key="2">
    <source>
        <dbReference type="EMBL" id="GLR65710.1"/>
    </source>
</evidence>
<feature type="domain" description="Aminoglycoside phosphotransferase" evidence="1">
    <location>
        <begin position="211"/>
        <end position="426"/>
    </location>
</feature>
<comment type="caution">
    <text evidence="2">The sequence shown here is derived from an EMBL/GenBank/DDBJ whole genome shotgun (WGS) entry which is preliminary data.</text>
</comment>
<evidence type="ECO:0000259" key="1">
    <source>
        <dbReference type="Pfam" id="PF01636"/>
    </source>
</evidence>
<proteinExistence type="predicted"/>
<sequence>MIRDKDLHRFITSISTALAGPVMGDLQSDGVRRLNGILLLLLDRIASDFIDGNAIAAETLRQWEELEGEVAAVGLAAATRDLEQPGQIRETLDRRMTSVQKQLCAPEAFDDFVERLRAKDPQARAWMQKASGALLRVNQAFEDSFSAHGNRKAEVAVDKASALRTGLAAYLKQRYPQLPDDPLEEFVVASGGFSKITALFTLPENGVLPRRLTLRLDIPNAITQAVLSDEYPILERVYQLGLPVPKPLFFEPDASHLGGAFVVTTQVEDAKVAGSPFYEDRRKGGTNIGPQFGREVARLLADLHRGTLEAAPDPAIAKARDDIIATLSAEWRALEKPAFSLGLDLGLAWLAANPLPPERPVTLIHGDFAPHNVLTRDGHVVALLDWELAKRGDPAEDLAQAKMLMTGGIIGWDDFVATYVEAGGPAIACDPHAVAYYAIIVFLQHGVNETRLRNNYLNGTRGDIEAMICASHFQDRLNLYQAKSLAEALALET</sequence>
<dbReference type="InterPro" id="IPR002575">
    <property type="entry name" value="Aminoglycoside_PTrfase"/>
</dbReference>
<evidence type="ECO:0000313" key="3">
    <source>
        <dbReference type="Proteomes" id="UP001156641"/>
    </source>
</evidence>
<dbReference type="InterPro" id="IPR011009">
    <property type="entry name" value="Kinase-like_dom_sf"/>
</dbReference>
<dbReference type="Gene3D" id="3.90.1200.10">
    <property type="match status" value="1"/>
</dbReference>
<dbReference type="InterPro" id="IPR051678">
    <property type="entry name" value="AGP_Transferase"/>
</dbReference>
<dbReference type="EMBL" id="BSOS01000006">
    <property type="protein sequence ID" value="GLR65710.1"/>
    <property type="molecule type" value="Genomic_DNA"/>
</dbReference>
<dbReference type="RefSeq" id="WP_284256224.1">
    <property type="nucleotide sequence ID" value="NZ_BSOS01000006.1"/>
</dbReference>
<keyword evidence="3" id="KW-1185">Reference proteome</keyword>
<reference evidence="3" key="1">
    <citation type="journal article" date="2019" name="Int. J. Syst. Evol. Microbiol.">
        <title>The Global Catalogue of Microorganisms (GCM) 10K type strain sequencing project: providing services to taxonomists for standard genome sequencing and annotation.</title>
        <authorList>
            <consortium name="The Broad Institute Genomics Platform"/>
            <consortium name="The Broad Institute Genome Sequencing Center for Infectious Disease"/>
            <person name="Wu L."/>
            <person name="Ma J."/>
        </authorList>
    </citation>
    <scope>NUCLEOTIDE SEQUENCE [LARGE SCALE GENOMIC DNA]</scope>
    <source>
        <strain evidence="3">NBRC 112502</strain>
    </source>
</reference>